<dbReference type="AlphaFoldDB" id="A0A223EFA6"/>
<evidence type="ECO:0000313" key="3">
    <source>
        <dbReference type="Proteomes" id="UP000214618"/>
    </source>
</evidence>
<dbReference type="InterPro" id="IPR014957">
    <property type="entry name" value="IDEAL_dom"/>
</dbReference>
<evidence type="ECO:0000259" key="1">
    <source>
        <dbReference type="SMART" id="SM00914"/>
    </source>
</evidence>
<dbReference type="Gene3D" id="4.10.810.10">
    <property type="entry name" value="Virus Scaffolding Protein, Chain A"/>
    <property type="match status" value="1"/>
</dbReference>
<organism evidence="2 3">
    <name type="scientific">Peribacillus simplex NBRC 15720 = DSM 1321</name>
    <dbReference type="NCBI Taxonomy" id="1349754"/>
    <lineage>
        <taxon>Bacteria</taxon>
        <taxon>Bacillati</taxon>
        <taxon>Bacillota</taxon>
        <taxon>Bacilli</taxon>
        <taxon>Bacillales</taxon>
        <taxon>Bacillaceae</taxon>
        <taxon>Peribacillus</taxon>
    </lineage>
</organism>
<reference evidence="2 3" key="1">
    <citation type="submission" date="2016-10" db="EMBL/GenBank/DDBJ databases">
        <title>The whole genome sequencing and assembly of Bacillus simplex DSM 1321 strain.</title>
        <authorList>
            <person name="Park M.-K."/>
            <person name="Lee Y.-J."/>
            <person name="Yi H."/>
            <person name="Bahn Y.-S."/>
            <person name="Kim J.F."/>
            <person name="Lee D.-W."/>
        </authorList>
    </citation>
    <scope>NUCLEOTIDE SEQUENCE [LARGE SCALE GENOMIC DNA]</scope>
    <source>
        <strain evidence="2 3">DSM 1321</strain>
    </source>
</reference>
<dbReference type="GeneID" id="56472700"/>
<dbReference type="Pfam" id="PF08858">
    <property type="entry name" value="IDEAL"/>
    <property type="match status" value="1"/>
</dbReference>
<sequence>MEKQLPGTSLEPEEMAEMVLKKALSDYRKAQIEKEIDDSLKNRDKEEFLRLTEILKGIS</sequence>
<protein>
    <recommendedName>
        <fullName evidence="1">IDEAL domain-containing protein</fullName>
    </recommendedName>
</protein>
<proteinExistence type="predicted"/>
<dbReference type="Proteomes" id="UP000214618">
    <property type="component" value="Chromosome"/>
</dbReference>
<feature type="domain" description="IDEAL" evidence="1">
    <location>
        <begin position="19"/>
        <end position="55"/>
    </location>
</feature>
<dbReference type="EMBL" id="CP017704">
    <property type="protein sequence ID" value="ASS93939.1"/>
    <property type="molecule type" value="Genomic_DNA"/>
</dbReference>
<name>A0A223EFA6_9BACI</name>
<evidence type="ECO:0000313" key="2">
    <source>
        <dbReference type="EMBL" id="ASS93939.1"/>
    </source>
</evidence>
<accession>A0A223EFA6</accession>
<dbReference type="InterPro" id="IPR027393">
    <property type="entry name" value="Virus_scaffolding_prot_C"/>
</dbReference>
<dbReference type="OrthoDB" id="2916442at2"/>
<dbReference type="SMART" id="SM00914">
    <property type="entry name" value="IDEAL"/>
    <property type="match status" value="1"/>
</dbReference>
<dbReference type="RefSeq" id="WP_063235405.1">
    <property type="nucleotide sequence ID" value="NZ_BCVO01000025.1"/>
</dbReference>
<gene>
    <name evidence="2" type="ORF">BS1321_08140</name>
</gene>